<organism evidence="2 3">
    <name type="scientific">Occallatibacter riparius</name>
    <dbReference type="NCBI Taxonomy" id="1002689"/>
    <lineage>
        <taxon>Bacteria</taxon>
        <taxon>Pseudomonadati</taxon>
        <taxon>Acidobacteriota</taxon>
        <taxon>Terriglobia</taxon>
        <taxon>Terriglobales</taxon>
        <taxon>Acidobacteriaceae</taxon>
        <taxon>Occallatibacter</taxon>
    </lineage>
</organism>
<evidence type="ECO:0000313" key="3">
    <source>
        <dbReference type="Proteomes" id="UP001059380"/>
    </source>
</evidence>
<protein>
    <recommendedName>
        <fullName evidence="4">Alpha/beta hydrolase</fullName>
    </recommendedName>
</protein>
<dbReference type="AlphaFoldDB" id="A0A9J7BQN8"/>
<proteinExistence type="predicted"/>
<reference evidence="2" key="1">
    <citation type="submission" date="2021-04" db="EMBL/GenBank/DDBJ databases">
        <title>Phylogenetic analysis of Acidobacteriaceae.</title>
        <authorList>
            <person name="Qiu L."/>
            <person name="Zhang Q."/>
        </authorList>
    </citation>
    <scope>NUCLEOTIDE SEQUENCE</scope>
    <source>
        <strain evidence="2">DSM 25168</strain>
    </source>
</reference>
<evidence type="ECO:0008006" key="4">
    <source>
        <dbReference type="Google" id="ProtNLM"/>
    </source>
</evidence>
<feature type="signal peptide" evidence="1">
    <location>
        <begin position="1"/>
        <end position="23"/>
    </location>
</feature>
<dbReference type="KEGG" id="orp:MOP44_04410"/>
<accession>A0A9J7BQN8</accession>
<dbReference type="RefSeq" id="WP_260794704.1">
    <property type="nucleotide sequence ID" value="NZ_CP093313.1"/>
</dbReference>
<dbReference type="InterPro" id="IPR029058">
    <property type="entry name" value="AB_hydrolase_fold"/>
</dbReference>
<dbReference type="Proteomes" id="UP001059380">
    <property type="component" value="Chromosome"/>
</dbReference>
<dbReference type="SUPFAM" id="SSF53474">
    <property type="entry name" value="alpha/beta-Hydrolases"/>
    <property type="match status" value="1"/>
</dbReference>
<keyword evidence="1" id="KW-0732">Signal</keyword>
<keyword evidence="3" id="KW-1185">Reference proteome</keyword>
<evidence type="ECO:0000256" key="1">
    <source>
        <dbReference type="SAM" id="SignalP"/>
    </source>
</evidence>
<dbReference type="EMBL" id="CP093313">
    <property type="protein sequence ID" value="UWZ85188.1"/>
    <property type="molecule type" value="Genomic_DNA"/>
</dbReference>
<name>A0A9J7BQN8_9BACT</name>
<gene>
    <name evidence="2" type="ORF">MOP44_04410</name>
</gene>
<sequence length="313" mass="33717">MTILTKLLPALAAIAVLAASAYAQNAKVGPGVTPFVAFKAESPARVIADLPSPLGATTEVHHTPSACGNPEVNPQVRKALGLVCLQPIADPAPASANGLIVIGFLGGFVKGHESNHPEVWFGSYLQERYSPAIHVETYSNHQGRQAMSDVLQRLDTDHDGALTASEKQQASIILYGHSWGASEAVAFARDLERIGVPVLLTVQIDIVPKPGQHATVVPPNVRSAVNLFQSSGPLHGRSEIVAENPEQTEIIGNFHMTYDGKHVDCRNYPLFARRFNKPHHEIENDPRVWKQVAEIIDARVVSAGSPSDRAALR</sequence>
<evidence type="ECO:0000313" key="2">
    <source>
        <dbReference type="EMBL" id="UWZ85188.1"/>
    </source>
</evidence>
<feature type="chain" id="PRO_5039954338" description="Alpha/beta hydrolase" evidence="1">
    <location>
        <begin position="24"/>
        <end position="313"/>
    </location>
</feature>